<dbReference type="Proteomes" id="UP001178461">
    <property type="component" value="Chromosome 3"/>
</dbReference>
<feature type="compositionally biased region" description="Polar residues" evidence="1">
    <location>
        <begin position="72"/>
        <end position="83"/>
    </location>
</feature>
<organism evidence="2 3">
    <name type="scientific">Podarcis lilfordi</name>
    <name type="common">Lilford's wall lizard</name>
    <dbReference type="NCBI Taxonomy" id="74358"/>
    <lineage>
        <taxon>Eukaryota</taxon>
        <taxon>Metazoa</taxon>
        <taxon>Chordata</taxon>
        <taxon>Craniata</taxon>
        <taxon>Vertebrata</taxon>
        <taxon>Euteleostomi</taxon>
        <taxon>Lepidosauria</taxon>
        <taxon>Squamata</taxon>
        <taxon>Bifurcata</taxon>
        <taxon>Unidentata</taxon>
        <taxon>Episquamata</taxon>
        <taxon>Laterata</taxon>
        <taxon>Lacertibaenia</taxon>
        <taxon>Lacertidae</taxon>
        <taxon>Podarcis</taxon>
    </lineage>
</organism>
<dbReference type="AlphaFoldDB" id="A0AA35K1R3"/>
<name>A0AA35K1R3_9SAUR</name>
<protein>
    <submittedName>
        <fullName evidence="2">Uncharacterized protein</fullName>
    </submittedName>
</protein>
<proteinExistence type="predicted"/>
<feature type="region of interest" description="Disordered" evidence="1">
    <location>
        <begin position="1"/>
        <end position="92"/>
    </location>
</feature>
<sequence>MGGRKQQTCPQAIRNSRVTPLPACLPDSINSAKPPPLPNSLPGVGARGHTRAKRDGTRNCTRKTRWRGQRKSAITATPESQLCSKPHMHPLSTSSCLKCLKKRWGGQ</sequence>
<evidence type="ECO:0000256" key="1">
    <source>
        <dbReference type="SAM" id="MobiDB-lite"/>
    </source>
</evidence>
<evidence type="ECO:0000313" key="2">
    <source>
        <dbReference type="EMBL" id="CAI5769576.1"/>
    </source>
</evidence>
<accession>A0AA35K1R3</accession>
<feature type="compositionally biased region" description="Polar residues" evidence="1">
    <location>
        <begin position="1"/>
        <end position="18"/>
    </location>
</feature>
<keyword evidence="3" id="KW-1185">Reference proteome</keyword>
<dbReference type="EMBL" id="OX395128">
    <property type="protein sequence ID" value="CAI5769576.1"/>
    <property type="molecule type" value="Genomic_DNA"/>
</dbReference>
<reference evidence="2" key="1">
    <citation type="submission" date="2022-12" db="EMBL/GenBank/DDBJ databases">
        <authorList>
            <person name="Alioto T."/>
            <person name="Alioto T."/>
            <person name="Gomez Garrido J."/>
        </authorList>
    </citation>
    <scope>NUCLEOTIDE SEQUENCE</scope>
</reference>
<gene>
    <name evidence="2" type="ORF">PODLI_1B017618</name>
</gene>
<evidence type="ECO:0000313" key="3">
    <source>
        <dbReference type="Proteomes" id="UP001178461"/>
    </source>
</evidence>
<feature type="compositionally biased region" description="Basic residues" evidence="1">
    <location>
        <begin position="60"/>
        <end position="70"/>
    </location>
</feature>